<dbReference type="PANTHER" id="PTHR47268:SF4">
    <property type="entry name" value="ACYLPHOSPHATASE"/>
    <property type="match status" value="1"/>
</dbReference>
<dbReference type="InterPro" id="IPR036046">
    <property type="entry name" value="Acylphosphatase-like_dom_sf"/>
</dbReference>
<name>A0A0W8FGC3_9ZZZZ</name>
<dbReference type="PANTHER" id="PTHR47268">
    <property type="entry name" value="ACYLPHOSPHATASE"/>
    <property type="match status" value="1"/>
</dbReference>
<evidence type="ECO:0000313" key="2">
    <source>
        <dbReference type="EMBL" id="KUG19946.1"/>
    </source>
</evidence>
<dbReference type="InterPro" id="IPR020456">
    <property type="entry name" value="Acylphosphatase"/>
</dbReference>
<dbReference type="GO" id="GO:0003998">
    <property type="term" value="F:acylphosphatase activity"/>
    <property type="evidence" value="ECO:0007669"/>
    <property type="project" value="UniProtKB-EC"/>
</dbReference>
<dbReference type="PROSITE" id="PS51160">
    <property type="entry name" value="ACYLPHOSPHATASE_3"/>
    <property type="match status" value="1"/>
</dbReference>
<gene>
    <name evidence="2" type="ORF">ASZ90_010339</name>
</gene>
<dbReference type="AlphaFoldDB" id="A0A0W8FGC3"/>
<comment type="caution">
    <text evidence="2">The sequence shown here is derived from an EMBL/GenBank/DDBJ whole genome shotgun (WGS) entry which is preliminary data.</text>
</comment>
<dbReference type="InterPro" id="IPR001792">
    <property type="entry name" value="Acylphosphatase-like_dom"/>
</dbReference>
<feature type="domain" description="Acylphosphatase-like" evidence="1">
    <location>
        <begin position="3"/>
        <end position="88"/>
    </location>
</feature>
<accession>A0A0W8FGC3</accession>
<sequence length="95" mass="10653">MKTIEIIVSGRVQSVGFRACIRRIAINQGVCGEVMNLSDGRVHIIATGDPVVLDKFVSMLYGCPRVIIRELTQREVPPTPYQDFSIIKGPYQYNI</sequence>
<proteinExistence type="predicted"/>
<dbReference type="EMBL" id="LNQE01001243">
    <property type="protein sequence ID" value="KUG19946.1"/>
    <property type="molecule type" value="Genomic_DNA"/>
</dbReference>
<dbReference type="EC" id="3.6.1.7" evidence="2"/>
<protein>
    <submittedName>
        <fullName evidence="2">Putative acylphosphate phosphohydrolase</fullName>
        <ecNumber evidence="2">3.6.1.7</ecNumber>
    </submittedName>
</protein>
<reference evidence="2" key="1">
    <citation type="journal article" date="2015" name="Proc. Natl. Acad. Sci. U.S.A.">
        <title>Networks of energetic and metabolic interactions define dynamics in microbial communities.</title>
        <authorList>
            <person name="Embree M."/>
            <person name="Liu J.K."/>
            <person name="Al-Bassam M.M."/>
            <person name="Zengler K."/>
        </authorList>
    </citation>
    <scope>NUCLEOTIDE SEQUENCE</scope>
</reference>
<organism evidence="2">
    <name type="scientific">hydrocarbon metagenome</name>
    <dbReference type="NCBI Taxonomy" id="938273"/>
    <lineage>
        <taxon>unclassified sequences</taxon>
        <taxon>metagenomes</taxon>
        <taxon>ecological metagenomes</taxon>
    </lineage>
</organism>
<dbReference type="Pfam" id="PF00708">
    <property type="entry name" value="Acylphosphatase"/>
    <property type="match status" value="1"/>
</dbReference>
<keyword evidence="2" id="KW-0378">Hydrolase</keyword>
<dbReference type="SUPFAM" id="SSF54975">
    <property type="entry name" value="Acylphosphatase/BLUF domain-like"/>
    <property type="match status" value="1"/>
</dbReference>
<dbReference type="Gene3D" id="3.30.70.100">
    <property type="match status" value="1"/>
</dbReference>
<evidence type="ECO:0000259" key="1">
    <source>
        <dbReference type="PROSITE" id="PS51160"/>
    </source>
</evidence>